<keyword evidence="4" id="KW-1185">Reference proteome</keyword>
<reference evidence="3 4" key="1">
    <citation type="journal article" date="2019" name="Proc. Natl. Acad. Sci. U.S.A.">
        <title>Regulatory changes in pterin and carotenoid genes underlie balanced color polymorphisms in the wall lizard.</title>
        <authorList>
            <person name="Andrade P."/>
            <person name="Pinho C."/>
            <person name="Perez I de Lanuza G."/>
            <person name="Afonso S."/>
            <person name="Brejcha J."/>
            <person name="Rubin C.J."/>
            <person name="Wallerman O."/>
            <person name="Pereira P."/>
            <person name="Sabatino S.J."/>
            <person name="Bellati A."/>
            <person name="Pellitteri-Rosa D."/>
            <person name="Bosakova Z."/>
            <person name="Bunikis I."/>
            <person name="Carretero M.A."/>
            <person name="Feiner N."/>
            <person name="Marsik P."/>
            <person name="Pauperio F."/>
            <person name="Salvi D."/>
            <person name="Soler L."/>
            <person name="While G.M."/>
            <person name="Uller T."/>
            <person name="Font E."/>
            <person name="Andersson L."/>
            <person name="Carneiro M."/>
        </authorList>
    </citation>
    <scope>NUCLEOTIDE SEQUENCE</scope>
</reference>
<dbReference type="InterPro" id="IPR013783">
    <property type="entry name" value="Ig-like_fold"/>
</dbReference>
<sequence>LSQFTLTQPPAASASLAGTAQLSCTISSSFGGFQWYQHKAGRSPNFILLRDINKDKTDIGPEFSSRFSPSNDAPKKVAYLTITNVQAGDEADYYCAAWEETGSHGYLKDVKMSTLNCKTENLINSLERKKKKRNSEQNETEMPQKRHGWLTL</sequence>
<dbReference type="InterPro" id="IPR003599">
    <property type="entry name" value="Ig_sub"/>
</dbReference>
<dbReference type="SMART" id="SM00406">
    <property type="entry name" value="IGv"/>
    <property type="match status" value="1"/>
</dbReference>
<organism evidence="3 4">
    <name type="scientific">Podarcis muralis</name>
    <name type="common">Wall lizard</name>
    <name type="synonym">Lacerta muralis</name>
    <dbReference type="NCBI Taxonomy" id="64176"/>
    <lineage>
        <taxon>Eukaryota</taxon>
        <taxon>Metazoa</taxon>
        <taxon>Chordata</taxon>
        <taxon>Craniata</taxon>
        <taxon>Vertebrata</taxon>
        <taxon>Euteleostomi</taxon>
        <taxon>Lepidosauria</taxon>
        <taxon>Squamata</taxon>
        <taxon>Bifurcata</taxon>
        <taxon>Unidentata</taxon>
        <taxon>Episquamata</taxon>
        <taxon>Laterata</taxon>
        <taxon>Lacertibaenia</taxon>
        <taxon>Lacertidae</taxon>
        <taxon>Podarcis</taxon>
    </lineage>
</organism>
<protein>
    <recommendedName>
        <fullName evidence="2">Ig-like domain-containing protein</fullName>
    </recommendedName>
</protein>
<accession>A0A670K0K4</accession>
<evidence type="ECO:0000259" key="2">
    <source>
        <dbReference type="PROSITE" id="PS50835"/>
    </source>
</evidence>
<dbReference type="Ensembl" id="ENSPMRT00000030893.1">
    <property type="protein sequence ID" value="ENSPMRP00000029124.1"/>
    <property type="gene ID" value="ENSPMRG00000018826.1"/>
</dbReference>
<evidence type="ECO:0000313" key="3">
    <source>
        <dbReference type="Ensembl" id="ENSPMRP00000029124.1"/>
    </source>
</evidence>
<dbReference type="InterPro" id="IPR007110">
    <property type="entry name" value="Ig-like_dom"/>
</dbReference>
<dbReference type="PANTHER" id="PTHR23267">
    <property type="entry name" value="IMMUNOGLOBULIN LIGHT CHAIN"/>
    <property type="match status" value="1"/>
</dbReference>
<dbReference type="SMART" id="SM00409">
    <property type="entry name" value="IG"/>
    <property type="match status" value="1"/>
</dbReference>
<evidence type="ECO:0000313" key="4">
    <source>
        <dbReference type="Proteomes" id="UP000472272"/>
    </source>
</evidence>
<dbReference type="GeneTree" id="ENSGT00940000161517"/>
<feature type="region of interest" description="Disordered" evidence="1">
    <location>
        <begin position="127"/>
        <end position="152"/>
    </location>
</feature>
<feature type="domain" description="Ig-like" evidence="2">
    <location>
        <begin position="2"/>
        <end position="113"/>
    </location>
</feature>
<evidence type="ECO:0000256" key="1">
    <source>
        <dbReference type="SAM" id="MobiDB-lite"/>
    </source>
</evidence>
<dbReference type="Proteomes" id="UP000472272">
    <property type="component" value="Chromosome 16"/>
</dbReference>
<dbReference type="Pfam" id="PF07686">
    <property type="entry name" value="V-set"/>
    <property type="match status" value="1"/>
</dbReference>
<dbReference type="PROSITE" id="PS50835">
    <property type="entry name" value="IG_LIKE"/>
    <property type="match status" value="1"/>
</dbReference>
<dbReference type="SUPFAM" id="SSF48726">
    <property type="entry name" value="Immunoglobulin"/>
    <property type="match status" value="1"/>
</dbReference>
<dbReference type="InterPro" id="IPR050150">
    <property type="entry name" value="IgV_Light_Chain"/>
</dbReference>
<proteinExistence type="predicted"/>
<reference evidence="3" key="3">
    <citation type="submission" date="2025-09" db="UniProtKB">
        <authorList>
            <consortium name="Ensembl"/>
        </authorList>
    </citation>
    <scope>IDENTIFICATION</scope>
</reference>
<dbReference type="InterPro" id="IPR036179">
    <property type="entry name" value="Ig-like_dom_sf"/>
</dbReference>
<reference evidence="3" key="2">
    <citation type="submission" date="2025-08" db="UniProtKB">
        <authorList>
            <consortium name="Ensembl"/>
        </authorList>
    </citation>
    <scope>IDENTIFICATION</scope>
</reference>
<dbReference type="InterPro" id="IPR013106">
    <property type="entry name" value="Ig_V-set"/>
</dbReference>
<name>A0A670K0K4_PODMU</name>
<dbReference type="AlphaFoldDB" id="A0A670K0K4"/>
<dbReference type="Gene3D" id="2.60.40.10">
    <property type="entry name" value="Immunoglobulins"/>
    <property type="match status" value="1"/>
</dbReference>